<organism evidence="1 2">
    <name type="scientific">Hoyosella rhizosphaerae</name>
    <dbReference type="NCBI Taxonomy" id="1755582"/>
    <lineage>
        <taxon>Bacteria</taxon>
        <taxon>Bacillati</taxon>
        <taxon>Actinomycetota</taxon>
        <taxon>Actinomycetes</taxon>
        <taxon>Mycobacteriales</taxon>
        <taxon>Hoyosellaceae</taxon>
        <taxon>Hoyosella</taxon>
    </lineage>
</organism>
<dbReference type="RefSeq" id="WP_188673278.1">
    <property type="nucleotide sequence ID" value="NZ_BMJH01000002.1"/>
</dbReference>
<gene>
    <name evidence="1" type="ORF">GCM10011410_17170</name>
</gene>
<accession>A0A916U9X2</accession>
<protein>
    <submittedName>
        <fullName evidence="1">Uncharacterized protein</fullName>
    </submittedName>
</protein>
<reference evidence="1" key="1">
    <citation type="journal article" date="2014" name="Int. J. Syst. Evol. Microbiol.">
        <title>Complete genome sequence of Corynebacterium casei LMG S-19264T (=DSM 44701T), isolated from a smear-ripened cheese.</title>
        <authorList>
            <consortium name="US DOE Joint Genome Institute (JGI-PGF)"/>
            <person name="Walter F."/>
            <person name="Albersmeier A."/>
            <person name="Kalinowski J."/>
            <person name="Ruckert C."/>
        </authorList>
    </citation>
    <scope>NUCLEOTIDE SEQUENCE</scope>
    <source>
        <strain evidence="1">CGMCC 1.15478</strain>
    </source>
</reference>
<dbReference type="Proteomes" id="UP000641514">
    <property type="component" value="Unassembled WGS sequence"/>
</dbReference>
<comment type="caution">
    <text evidence="1">The sequence shown here is derived from an EMBL/GenBank/DDBJ whole genome shotgun (WGS) entry which is preliminary data.</text>
</comment>
<dbReference type="EMBL" id="BMJH01000002">
    <property type="protein sequence ID" value="GGC65247.1"/>
    <property type="molecule type" value="Genomic_DNA"/>
</dbReference>
<dbReference type="AlphaFoldDB" id="A0A916U9X2"/>
<sequence length="255" mass="26611">MSSNAVAEWSQRERVEHLRQRIAAIPGRPYEGREGGAEECVDVLPVPAPLKSVLPSGGVVKGTVCSVAGSSYIVLGIIAEVTQSGGYVAIVGLPNLGLAAAVDMGANLRRVAVIPDPGSDPVDVAAVLLDGMDLVVLSLHDTQVQPSRARAVTARVRNKKSVLLVVGGSWPVVHMRIEGNVRAHEGLERGHGRIRGMSLSVRASSRSGRQRSATVKLSCQGARAQPDGVVRGGGRNGAAVQWGLHPATQLQQVSG</sequence>
<evidence type="ECO:0000313" key="2">
    <source>
        <dbReference type="Proteomes" id="UP000641514"/>
    </source>
</evidence>
<evidence type="ECO:0000313" key="1">
    <source>
        <dbReference type="EMBL" id="GGC65247.1"/>
    </source>
</evidence>
<name>A0A916U9X2_9ACTN</name>
<proteinExistence type="predicted"/>
<keyword evidence="2" id="KW-1185">Reference proteome</keyword>
<reference evidence="1" key="2">
    <citation type="submission" date="2020-09" db="EMBL/GenBank/DDBJ databases">
        <authorList>
            <person name="Sun Q."/>
            <person name="Zhou Y."/>
        </authorList>
    </citation>
    <scope>NUCLEOTIDE SEQUENCE</scope>
    <source>
        <strain evidence="1">CGMCC 1.15478</strain>
    </source>
</reference>